<dbReference type="InterPro" id="IPR016181">
    <property type="entry name" value="Acyl_CoA_acyltransferase"/>
</dbReference>
<reference evidence="2 3" key="1">
    <citation type="journal article" date="2015" name="Genome Announc.">
        <title>Expanding the biotechnology potential of lactobacilli through comparative genomics of 213 strains and associated genera.</title>
        <authorList>
            <person name="Sun Z."/>
            <person name="Harris H.M."/>
            <person name="McCann A."/>
            <person name="Guo C."/>
            <person name="Argimon S."/>
            <person name="Zhang W."/>
            <person name="Yang X."/>
            <person name="Jeffery I.B."/>
            <person name="Cooney J.C."/>
            <person name="Kagawa T.F."/>
            <person name="Liu W."/>
            <person name="Song Y."/>
            <person name="Salvetti E."/>
            <person name="Wrobel A."/>
            <person name="Rasinkangas P."/>
            <person name="Parkhill J."/>
            <person name="Rea M.C."/>
            <person name="O'Sullivan O."/>
            <person name="Ritari J."/>
            <person name="Douillard F.P."/>
            <person name="Paul Ross R."/>
            <person name="Yang R."/>
            <person name="Briner A.E."/>
            <person name="Felis G.E."/>
            <person name="de Vos W.M."/>
            <person name="Barrangou R."/>
            <person name="Klaenhammer T.R."/>
            <person name="Caufield P.W."/>
            <person name="Cui Y."/>
            <person name="Zhang H."/>
            <person name="O'Toole P.W."/>
        </authorList>
    </citation>
    <scope>NUCLEOTIDE SEQUENCE [LARGE SCALE GENOMIC DNA]</scope>
    <source>
        <strain evidence="2 3">DSM 20190</strain>
    </source>
</reference>
<dbReference type="eggNOG" id="COG0456">
    <property type="taxonomic scope" value="Bacteria"/>
</dbReference>
<dbReference type="SUPFAM" id="SSF55729">
    <property type="entry name" value="Acyl-CoA N-acyltransferases (Nat)"/>
    <property type="match status" value="1"/>
</dbReference>
<comment type="caution">
    <text evidence="2">The sequence shown here is derived from an EMBL/GenBank/DDBJ whole genome shotgun (WGS) entry which is preliminary data.</text>
</comment>
<accession>A0A0R2FTB8</accession>
<gene>
    <name evidence="2" type="ORF">IV68_GL000954</name>
</gene>
<dbReference type="EMBL" id="JQAX01000003">
    <property type="protein sequence ID" value="KRN31699.1"/>
    <property type="molecule type" value="Genomic_DNA"/>
</dbReference>
<dbReference type="PATRIC" id="fig|1123500.6.peg.960"/>
<dbReference type="InParanoid" id="A0A0R2FTB8"/>
<protein>
    <recommendedName>
        <fullName evidence="1">N-acetyltransferase domain-containing protein</fullName>
    </recommendedName>
</protein>
<dbReference type="Pfam" id="PF00583">
    <property type="entry name" value="Acetyltransf_1"/>
    <property type="match status" value="1"/>
</dbReference>
<dbReference type="GO" id="GO:0016747">
    <property type="term" value="F:acyltransferase activity, transferring groups other than amino-acyl groups"/>
    <property type="evidence" value="ECO:0007669"/>
    <property type="project" value="InterPro"/>
</dbReference>
<dbReference type="Proteomes" id="UP000051296">
    <property type="component" value="Unassembled WGS sequence"/>
</dbReference>
<sequence>MITIETVSERYQQAWLQLYQEAFPAYERFDWTKLDQLAKENIIQLRALVDRQTDHLVGLAVLVELANGGAYLLYFAIVKAGRGQGLGGQAITSLKKQYPAGIILECEKRDARAENANQRERRYAFYLAHGFEDTRYLAHNQDADFHLLRSAKQVMIADYVWATEQIQLPTQIKSGLN</sequence>
<dbReference type="OrthoDB" id="9127144at2"/>
<proteinExistence type="predicted"/>
<dbReference type="STRING" id="1123500.GCA_000420365_01043"/>
<dbReference type="RefSeq" id="WP_022791794.1">
    <property type="nucleotide sequence ID" value="NZ_ATUU01000003.1"/>
</dbReference>
<dbReference type="Gene3D" id="3.40.630.30">
    <property type="match status" value="1"/>
</dbReference>
<keyword evidence="3" id="KW-1185">Reference proteome</keyword>
<name>A0A0R2FTB8_9LACO</name>
<evidence type="ECO:0000259" key="1">
    <source>
        <dbReference type="PROSITE" id="PS51186"/>
    </source>
</evidence>
<dbReference type="PROSITE" id="PS51186">
    <property type="entry name" value="GNAT"/>
    <property type="match status" value="1"/>
</dbReference>
<dbReference type="AlphaFoldDB" id="A0A0R2FTB8"/>
<evidence type="ECO:0000313" key="2">
    <source>
        <dbReference type="EMBL" id="KRN31699.1"/>
    </source>
</evidence>
<feature type="domain" description="N-acetyltransferase" evidence="1">
    <location>
        <begin position="2"/>
        <end position="152"/>
    </location>
</feature>
<organism evidence="2 3">
    <name type="scientific">Weissella halotolerans DSM 20190</name>
    <dbReference type="NCBI Taxonomy" id="1123500"/>
    <lineage>
        <taxon>Bacteria</taxon>
        <taxon>Bacillati</taxon>
        <taxon>Bacillota</taxon>
        <taxon>Bacilli</taxon>
        <taxon>Lactobacillales</taxon>
        <taxon>Lactobacillaceae</taxon>
        <taxon>Weissella</taxon>
    </lineage>
</organism>
<evidence type="ECO:0000313" key="3">
    <source>
        <dbReference type="Proteomes" id="UP000051296"/>
    </source>
</evidence>
<dbReference type="InterPro" id="IPR000182">
    <property type="entry name" value="GNAT_dom"/>
</dbReference>